<dbReference type="RefSeq" id="WP_124085340.1">
    <property type="nucleotide sequence ID" value="NZ_UXAW01000048.1"/>
</dbReference>
<dbReference type="AlphaFoldDB" id="A0A3P5WNI9"/>
<dbReference type="Gene3D" id="2.40.420.20">
    <property type="match status" value="1"/>
</dbReference>
<feature type="domain" description="Multidrug resistance protein MdtA-like barrel-sandwich hybrid" evidence="4">
    <location>
        <begin position="58"/>
        <end position="194"/>
    </location>
</feature>
<proteinExistence type="inferred from homology"/>
<dbReference type="Pfam" id="PF25967">
    <property type="entry name" value="RND-MFP_C"/>
    <property type="match status" value="1"/>
</dbReference>
<organism evidence="6 7">
    <name type="scientific">Pseudogemmobacter humi</name>
    <dbReference type="NCBI Taxonomy" id="2483812"/>
    <lineage>
        <taxon>Bacteria</taxon>
        <taxon>Pseudomonadati</taxon>
        <taxon>Pseudomonadota</taxon>
        <taxon>Alphaproteobacteria</taxon>
        <taxon>Rhodobacterales</taxon>
        <taxon>Paracoccaceae</taxon>
        <taxon>Pseudogemmobacter</taxon>
    </lineage>
</organism>
<evidence type="ECO:0000259" key="5">
    <source>
        <dbReference type="Pfam" id="PF25967"/>
    </source>
</evidence>
<feature type="domain" description="Multidrug resistance protein MdtA-like C-terminal permuted SH3" evidence="5">
    <location>
        <begin position="291"/>
        <end position="349"/>
    </location>
</feature>
<dbReference type="InterPro" id="IPR006143">
    <property type="entry name" value="RND_pump_MFP"/>
</dbReference>
<evidence type="ECO:0000256" key="2">
    <source>
        <dbReference type="ARBA" id="ARBA00009477"/>
    </source>
</evidence>
<dbReference type="PANTHER" id="PTHR30158">
    <property type="entry name" value="ACRA/E-RELATED COMPONENT OF DRUG EFFLUX TRANSPORTER"/>
    <property type="match status" value="1"/>
</dbReference>
<dbReference type="SUPFAM" id="SSF111369">
    <property type="entry name" value="HlyD-like secretion proteins"/>
    <property type="match status" value="1"/>
</dbReference>
<dbReference type="Gene3D" id="2.40.30.170">
    <property type="match status" value="1"/>
</dbReference>
<evidence type="ECO:0000256" key="1">
    <source>
        <dbReference type="ARBA" id="ARBA00004196"/>
    </source>
</evidence>
<evidence type="ECO:0000259" key="4">
    <source>
        <dbReference type="Pfam" id="PF25917"/>
    </source>
</evidence>
<dbReference type="InterPro" id="IPR058625">
    <property type="entry name" value="MdtA-like_BSH"/>
</dbReference>
<dbReference type="GO" id="GO:0005886">
    <property type="term" value="C:plasma membrane"/>
    <property type="evidence" value="ECO:0007669"/>
    <property type="project" value="TreeGrafter"/>
</dbReference>
<accession>A0A3P5WNI9</accession>
<dbReference type="Gene3D" id="2.40.50.100">
    <property type="match status" value="1"/>
</dbReference>
<dbReference type="OrthoDB" id="7811737at2"/>
<dbReference type="Proteomes" id="UP000277498">
    <property type="component" value="Unassembled WGS sequence"/>
</dbReference>
<keyword evidence="3" id="KW-0732">Signal</keyword>
<evidence type="ECO:0000313" key="7">
    <source>
        <dbReference type="Proteomes" id="UP000277498"/>
    </source>
</evidence>
<dbReference type="InterPro" id="IPR058627">
    <property type="entry name" value="MdtA-like_C"/>
</dbReference>
<comment type="similarity">
    <text evidence="2">Belongs to the membrane fusion protein (MFP) (TC 8.A.1) family.</text>
</comment>
<comment type="subcellular location">
    <subcellularLocation>
        <location evidence="1">Cell envelope</location>
    </subcellularLocation>
</comment>
<sequence length="384" mass="40376">MTHVIRRFAAAMAVALAFAGPAARAQEAATAGYVELSLTEVPVRVTLTGRAVAQSATQLRPRVGGEITAILYTPGSRVEAGTPLFAIDPLAWRAALASAEASLARAAADLQQAETAFARVTALRGTAASQAALDQAGTDLLKAKASHAEAEAAAELARAELDWTTVRAPITGIVGVAQVAVGDLVTQNQTQPLAEIVQVDPIHIDLSEPYPVRLRIEARAARGEIVMTEPQLTLVLDGGRRIEGRSKLISSGATVSATTGTRILRFVTDNPGGLIAPGMFLQGELVLGRQQAILVPQRATQRERDGRLSAWVVEDGKAAKRWLTETGTWGSSWIVQAGLTPGEWLLMDGTTNLREGAEIAPVPVVIDDQGVVRDRTGDLTGAGN</sequence>
<reference evidence="6 7" key="1">
    <citation type="submission" date="2018-11" db="EMBL/GenBank/DDBJ databases">
        <authorList>
            <person name="Criscuolo A."/>
        </authorList>
    </citation>
    <scope>NUCLEOTIDE SEQUENCE [LARGE SCALE GENOMIC DNA]</scope>
    <source>
        <strain evidence="6">ACIP111625</strain>
    </source>
</reference>
<dbReference type="EMBL" id="UXAW01000048">
    <property type="protein sequence ID" value="VDC23175.1"/>
    <property type="molecule type" value="Genomic_DNA"/>
</dbReference>
<protein>
    <submittedName>
        <fullName evidence="6">Multidrug resistance protein MdtE</fullName>
    </submittedName>
</protein>
<dbReference type="NCBIfam" id="TIGR01730">
    <property type="entry name" value="RND_mfp"/>
    <property type="match status" value="1"/>
</dbReference>
<feature type="signal peptide" evidence="3">
    <location>
        <begin position="1"/>
        <end position="25"/>
    </location>
</feature>
<gene>
    <name evidence="6" type="primary">mdtE</name>
    <name evidence="6" type="ORF">XINFAN_00909</name>
</gene>
<keyword evidence="7" id="KW-1185">Reference proteome</keyword>
<dbReference type="GO" id="GO:0046677">
    <property type="term" value="P:response to antibiotic"/>
    <property type="evidence" value="ECO:0007669"/>
    <property type="project" value="TreeGrafter"/>
</dbReference>
<name>A0A3P5WNI9_9RHOB</name>
<dbReference type="GO" id="GO:0030313">
    <property type="term" value="C:cell envelope"/>
    <property type="evidence" value="ECO:0007669"/>
    <property type="project" value="UniProtKB-SubCell"/>
</dbReference>
<dbReference type="GO" id="GO:0022857">
    <property type="term" value="F:transmembrane transporter activity"/>
    <property type="evidence" value="ECO:0007669"/>
    <property type="project" value="InterPro"/>
</dbReference>
<feature type="chain" id="PRO_5018105517" evidence="3">
    <location>
        <begin position="26"/>
        <end position="384"/>
    </location>
</feature>
<evidence type="ECO:0000256" key="3">
    <source>
        <dbReference type="SAM" id="SignalP"/>
    </source>
</evidence>
<evidence type="ECO:0000313" key="6">
    <source>
        <dbReference type="EMBL" id="VDC23175.1"/>
    </source>
</evidence>
<dbReference type="Gene3D" id="1.10.287.470">
    <property type="entry name" value="Helix hairpin bin"/>
    <property type="match status" value="1"/>
</dbReference>
<dbReference type="Pfam" id="PF25917">
    <property type="entry name" value="BSH_RND"/>
    <property type="match status" value="1"/>
</dbReference>